<geneLocation type="plasmid" evidence="1 2">
    <name>unnamed1</name>
</geneLocation>
<dbReference type="KEGG" id="rhs:A3Q41_05048"/>
<dbReference type="PATRIC" id="fig|1653479.3.peg.5119"/>
<dbReference type="Proteomes" id="UP000076038">
    <property type="component" value="Plasmid unnamed1"/>
</dbReference>
<accession>A0A143QT11</accession>
<reference evidence="1 2" key="1">
    <citation type="journal article" date="2016" name="Genome Announc.">
        <title>Complete Genome and Plasmid Sequences for Rhodococcus fascians D188 and Draft Sequences for Rhodococcus Isolates PBTS 1 and PBTS 2.</title>
        <authorList>
            <person name="Stamler R.A."/>
            <person name="Vereecke D."/>
            <person name="Zhang Y."/>
            <person name="Schilkey F."/>
            <person name="Devitt N."/>
            <person name="Randall J.J."/>
        </authorList>
    </citation>
    <scope>NUCLEOTIDE SEQUENCE [LARGE SCALE GENOMIC DNA]</scope>
    <source>
        <strain evidence="1 2">PBTS2</strain>
        <plasmid evidence="1">unnamed1</plasmid>
    </source>
</reference>
<keyword evidence="1" id="KW-0614">Plasmid</keyword>
<evidence type="ECO:0000313" key="2">
    <source>
        <dbReference type="Proteomes" id="UP000076038"/>
    </source>
</evidence>
<dbReference type="RefSeq" id="WP_063217012.1">
    <property type="nucleotide sequence ID" value="NZ_CP015221.1"/>
</dbReference>
<organism evidence="1 2">
    <name type="scientific">Rhodococcoides fascians</name>
    <name type="common">Rhodococcus fascians</name>
    <dbReference type="NCBI Taxonomy" id="1828"/>
    <lineage>
        <taxon>Bacteria</taxon>
        <taxon>Bacillati</taxon>
        <taxon>Actinomycetota</taxon>
        <taxon>Actinomycetes</taxon>
        <taxon>Mycobacteriales</taxon>
        <taxon>Nocardiaceae</taxon>
        <taxon>Rhodococcoides</taxon>
    </lineage>
</organism>
<keyword evidence="2" id="KW-1185">Reference proteome</keyword>
<dbReference type="AlphaFoldDB" id="A0A143QT11"/>
<dbReference type="OrthoDB" id="4549550at2"/>
<proteinExistence type="predicted"/>
<name>A0A143QT11_RHOFA</name>
<reference evidence="2" key="2">
    <citation type="submission" date="2016-04" db="EMBL/GenBank/DDBJ databases">
        <title>Complete Genome and Plasmid Sequences for Rhodococcus fascians D188 and Draft Sequences for Rhodococcus spp. Isolates PBTS 1 and PBTS 2.</title>
        <authorList>
            <person name="Stamer R."/>
            <person name="Vereecke D."/>
            <person name="Zhang Y."/>
            <person name="Schilkey F."/>
            <person name="Devitt N."/>
            <person name="Randall J."/>
        </authorList>
    </citation>
    <scope>NUCLEOTIDE SEQUENCE [LARGE SCALE GENOMIC DNA]</scope>
    <source>
        <strain evidence="2">PBTS2</strain>
        <plasmid evidence="2">unnamed1</plasmid>
    </source>
</reference>
<dbReference type="EMBL" id="CP015221">
    <property type="protein sequence ID" value="AMY26303.1"/>
    <property type="molecule type" value="Genomic_DNA"/>
</dbReference>
<sequence length="185" mass="19893">MTETIDTTDSATQWISPSLWLLGATREAGVSTLEQFWSFTADSEGSWPPGDDRERVSPYVVIVARDSFKSLTAAQNLALAHQRGEIGAGSELLGLITVASAPTLDKPIRQHRDVVGGAFEQSWHIGWHRSLLSASVDRLPRWHPLAADATAPNPALPTDIHTVGIALTNAVHARIPALFTGQVAS</sequence>
<gene>
    <name evidence="1" type="ORF">A3Q41_05048</name>
</gene>
<protein>
    <submittedName>
        <fullName evidence="1">Uncharacterized protein</fullName>
    </submittedName>
</protein>
<evidence type="ECO:0000313" key="1">
    <source>
        <dbReference type="EMBL" id="AMY26303.1"/>
    </source>
</evidence>